<dbReference type="InterPro" id="IPR009078">
    <property type="entry name" value="Ferritin-like_SF"/>
</dbReference>
<proteinExistence type="inferred from homology"/>
<evidence type="ECO:0000313" key="4">
    <source>
        <dbReference type="EMBL" id="GAA0384649.1"/>
    </source>
</evidence>
<dbReference type="InterPro" id="IPR023188">
    <property type="entry name" value="DPS_DNA-bd_CS"/>
</dbReference>
<dbReference type="Proteomes" id="UP001500791">
    <property type="component" value="Unassembled WGS sequence"/>
</dbReference>
<evidence type="ECO:0000256" key="1">
    <source>
        <dbReference type="ARBA" id="ARBA00009497"/>
    </source>
</evidence>
<dbReference type="PANTHER" id="PTHR42932:SF3">
    <property type="entry name" value="DNA PROTECTION DURING STARVATION PROTEIN"/>
    <property type="match status" value="1"/>
</dbReference>
<reference evidence="4 5" key="1">
    <citation type="journal article" date="2019" name="Int. J. Syst. Evol. Microbiol.">
        <title>The Global Catalogue of Microorganisms (GCM) 10K type strain sequencing project: providing services to taxonomists for standard genome sequencing and annotation.</title>
        <authorList>
            <consortium name="The Broad Institute Genomics Platform"/>
            <consortium name="The Broad Institute Genome Sequencing Center for Infectious Disease"/>
            <person name="Wu L."/>
            <person name="Ma J."/>
        </authorList>
    </citation>
    <scope>NUCLEOTIDE SEQUENCE [LARGE SCALE GENOMIC DNA]</scope>
    <source>
        <strain evidence="4 5">JCM 13476</strain>
    </source>
</reference>
<protein>
    <submittedName>
        <fullName evidence="4">Dps family protein</fullName>
    </submittedName>
</protein>
<comment type="similarity">
    <text evidence="1 2">Belongs to the Dps family.</text>
</comment>
<dbReference type="PROSITE" id="PS00819">
    <property type="entry name" value="DPS_2"/>
    <property type="match status" value="1"/>
</dbReference>
<organism evidence="4 5">
    <name type="scientific">Brevundimonas terrae</name>
    <dbReference type="NCBI Taxonomy" id="363631"/>
    <lineage>
        <taxon>Bacteria</taxon>
        <taxon>Pseudomonadati</taxon>
        <taxon>Pseudomonadota</taxon>
        <taxon>Alphaproteobacteria</taxon>
        <taxon>Caulobacterales</taxon>
        <taxon>Caulobacteraceae</taxon>
        <taxon>Brevundimonas</taxon>
    </lineage>
</organism>
<name>A0ABN0Y691_9CAUL</name>
<keyword evidence="5" id="KW-1185">Reference proteome</keyword>
<dbReference type="EMBL" id="BAAAEJ010000003">
    <property type="protein sequence ID" value="GAA0384649.1"/>
    <property type="molecule type" value="Genomic_DNA"/>
</dbReference>
<dbReference type="PRINTS" id="PR01346">
    <property type="entry name" value="HELNAPAPROT"/>
</dbReference>
<dbReference type="CDD" id="cd01043">
    <property type="entry name" value="DPS"/>
    <property type="match status" value="1"/>
</dbReference>
<gene>
    <name evidence="4" type="ORF">GCM10009093_09480</name>
</gene>
<dbReference type="InterPro" id="IPR002177">
    <property type="entry name" value="DPS_DNA-bd"/>
</dbReference>
<feature type="domain" description="Ferritin/DPS" evidence="3">
    <location>
        <begin position="28"/>
        <end position="164"/>
    </location>
</feature>
<evidence type="ECO:0000259" key="3">
    <source>
        <dbReference type="Pfam" id="PF00210"/>
    </source>
</evidence>
<evidence type="ECO:0000313" key="5">
    <source>
        <dbReference type="Proteomes" id="UP001500791"/>
    </source>
</evidence>
<dbReference type="PIRSF" id="PIRSF005900">
    <property type="entry name" value="Dps"/>
    <property type="match status" value="1"/>
</dbReference>
<accession>A0ABN0Y691</accession>
<evidence type="ECO:0000256" key="2">
    <source>
        <dbReference type="RuleBase" id="RU003875"/>
    </source>
</evidence>
<dbReference type="Pfam" id="PF00210">
    <property type="entry name" value="Ferritin"/>
    <property type="match status" value="1"/>
</dbReference>
<dbReference type="Gene3D" id="1.20.1260.10">
    <property type="match status" value="1"/>
</dbReference>
<sequence>MFMQEKIMSDMIDTGFSDAQREAVSRELSKVLADSYAIYLKTHGYHWNVRGPEFFSLHGLFQQQYTEIWTALDEIAERIRALGELAPQSGSAFGNLTSISDGNPDKSANEMMSELIRDHGTVIKTARAALDAAAEAGDEATVDLMTQRLAAHEKAAWMLRSSLGNR</sequence>
<dbReference type="InterPro" id="IPR008331">
    <property type="entry name" value="Ferritin_DPS_dom"/>
</dbReference>
<comment type="caution">
    <text evidence="4">The sequence shown here is derived from an EMBL/GenBank/DDBJ whole genome shotgun (WGS) entry which is preliminary data.</text>
</comment>
<dbReference type="SUPFAM" id="SSF47240">
    <property type="entry name" value="Ferritin-like"/>
    <property type="match status" value="1"/>
</dbReference>
<dbReference type="PANTHER" id="PTHR42932">
    <property type="entry name" value="GENERAL STRESS PROTEIN 20U"/>
    <property type="match status" value="1"/>
</dbReference>
<dbReference type="InterPro" id="IPR012347">
    <property type="entry name" value="Ferritin-like"/>
</dbReference>